<feature type="compositionally biased region" description="Basic and acidic residues" evidence="1">
    <location>
        <begin position="123"/>
        <end position="137"/>
    </location>
</feature>
<sequence>MDDGGTYSVPAPSPPALPLDAEARCGSRQNVPWGRQEDVRPASNDRTERRIKPRHEMGRNATALSEGARPDHGDAPPPPYTTNLECAPGGSPHSPLRPVIQAADRGRTGHGPGRKTRAPPRGDGGEWGERRRPVGSR</sequence>
<protein>
    <submittedName>
        <fullName evidence="2">Uncharacterized protein</fullName>
    </submittedName>
</protein>
<reference evidence="2" key="1">
    <citation type="journal article" date="2022" name="bioRxiv">
        <title>Sequencing and chromosome-scale assembly of the giantPleurodeles waltlgenome.</title>
        <authorList>
            <person name="Brown T."/>
            <person name="Elewa A."/>
            <person name="Iarovenko S."/>
            <person name="Subramanian E."/>
            <person name="Araus A.J."/>
            <person name="Petzold A."/>
            <person name="Susuki M."/>
            <person name="Suzuki K.-i.T."/>
            <person name="Hayashi T."/>
            <person name="Toyoda A."/>
            <person name="Oliveira C."/>
            <person name="Osipova E."/>
            <person name="Leigh N.D."/>
            <person name="Simon A."/>
            <person name="Yun M.H."/>
        </authorList>
    </citation>
    <scope>NUCLEOTIDE SEQUENCE</scope>
    <source>
        <strain evidence="2">20211129_DDA</strain>
        <tissue evidence="2">Liver</tissue>
    </source>
</reference>
<feature type="compositionally biased region" description="Basic and acidic residues" evidence="1">
    <location>
        <begin position="35"/>
        <end position="58"/>
    </location>
</feature>
<accession>A0AAV7M702</accession>
<dbReference type="EMBL" id="JANPWB010000014">
    <property type="protein sequence ID" value="KAJ1098575.1"/>
    <property type="molecule type" value="Genomic_DNA"/>
</dbReference>
<gene>
    <name evidence="2" type="ORF">NDU88_003683</name>
</gene>
<evidence type="ECO:0000313" key="3">
    <source>
        <dbReference type="Proteomes" id="UP001066276"/>
    </source>
</evidence>
<keyword evidence="3" id="KW-1185">Reference proteome</keyword>
<name>A0AAV7M702_PLEWA</name>
<comment type="caution">
    <text evidence="2">The sequence shown here is derived from an EMBL/GenBank/DDBJ whole genome shotgun (WGS) entry which is preliminary data.</text>
</comment>
<evidence type="ECO:0000256" key="1">
    <source>
        <dbReference type="SAM" id="MobiDB-lite"/>
    </source>
</evidence>
<organism evidence="2 3">
    <name type="scientific">Pleurodeles waltl</name>
    <name type="common">Iberian ribbed newt</name>
    <dbReference type="NCBI Taxonomy" id="8319"/>
    <lineage>
        <taxon>Eukaryota</taxon>
        <taxon>Metazoa</taxon>
        <taxon>Chordata</taxon>
        <taxon>Craniata</taxon>
        <taxon>Vertebrata</taxon>
        <taxon>Euteleostomi</taxon>
        <taxon>Amphibia</taxon>
        <taxon>Batrachia</taxon>
        <taxon>Caudata</taxon>
        <taxon>Salamandroidea</taxon>
        <taxon>Salamandridae</taxon>
        <taxon>Pleurodelinae</taxon>
        <taxon>Pleurodeles</taxon>
    </lineage>
</organism>
<dbReference type="AlphaFoldDB" id="A0AAV7M702"/>
<feature type="region of interest" description="Disordered" evidence="1">
    <location>
        <begin position="1"/>
        <end position="137"/>
    </location>
</feature>
<proteinExistence type="predicted"/>
<dbReference type="Proteomes" id="UP001066276">
    <property type="component" value="Chromosome 10"/>
</dbReference>
<evidence type="ECO:0000313" key="2">
    <source>
        <dbReference type="EMBL" id="KAJ1098575.1"/>
    </source>
</evidence>